<dbReference type="InterPro" id="IPR005545">
    <property type="entry name" value="YCII"/>
</dbReference>
<dbReference type="Pfam" id="PF03795">
    <property type="entry name" value="YCII"/>
    <property type="match status" value="1"/>
</dbReference>
<dbReference type="Proteomes" id="UP001551695">
    <property type="component" value="Unassembled WGS sequence"/>
</dbReference>
<proteinExistence type="inferred from homology"/>
<accession>A0ABV3FQU2</accession>
<dbReference type="InterPro" id="IPR011008">
    <property type="entry name" value="Dimeric_a/b-barrel"/>
</dbReference>
<name>A0ABV3FQU2_9NOCA</name>
<feature type="domain" description="YCII-related" evidence="2">
    <location>
        <begin position="36"/>
        <end position="111"/>
    </location>
</feature>
<evidence type="ECO:0000313" key="4">
    <source>
        <dbReference type="Proteomes" id="UP001551695"/>
    </source>
</evidence>
<comment type="caution">
    <text evidence="3">The sequence shown here is derived from an EMBL/GenBank/DDBJ whole genome shotgun (WGS) entry which is preliminary data.</text>
</comment>
<sequence length="118" mass="12861">MKFVLNVYLDAVDPKAPAVPHRVRATDDEEFAATVARSGELIDAHVFADPSTNTVVRYRDGALLVSDGPYVGTRYATSCYVLDCENLARAVELAASHPATRQHAVEIRPLMSAAGWEM</sequence>
<dbReference type="PANTHER" id="PTHR35174:SF3">
    <property type="entry name" value="BLL7171 PROTEIN"/>
    <property type="match status" value="1"/>
</dbReference>
<comment type="similarity">
    <text evidence="1">Belongs to the YciI family.</text>
</comment>
<reference evidence="3 4" key="1">
    <citation type="submission" date="2024-06" db="EMBL/GenBank/DDBJ databases">
        <title>The Natural Products Discovery Center: Release of the First 8490 Sequenced Strains for Exploring Actinobacteria Biosynthetic Diversity.</title>
        <authorList>
            <person name="Kalkreuter E."/>
            <person name="Kautsar S.A."/>
            <person name="Yang D."/>
            <person name="Bader C.D."/>
            <person name="Teijaro C.N."/>
            <person name="Fluegel L."/>
            <person name="Davis C.M."/>
            <person name="Simpson J.R."/>
            <person name="Lauterbach L."/>
            <person name="Steele A.D."/>
            <person name="Gui C."/>
            <person name="Meng S."/>
            <person name="Li G."/>
            <person name="Viehrig K."/>
            <person name="Ye F."/>
            <person name="Su P."/>
            <person name="Kiefer A.F."/>
            <person name="Nichols A."/>
            <person name="Cepeda A.J."/>
            <person name="Yan W."/>
            <person name="Fan B."/>
            <person name="Jiang Y."/>
            <person name="Adhikari A."/>
            <person name="Zheng C.-J."/>
            <person name="Schuster L."/>
            <person name="Cowan T.M."/>
            <person name="Smanski M.J."/>
            <person name="Chevrette M.G."/>
            <person name="De Carvalho L.P.S."/>
            <person name="Shen B."/>
        </authorList>
    </citation>
    <scope>NUCLEOTIDE SEQUENCE [LARGE SCALE GENOMIC DNA]</scope>
    <source>
        <strain evidence="3 4">NPDC050403</strain>
    </source>
</reference>
<gene>
    <name evidence="3" type="ORF">AB0I48_09570</name>
</gene>
<evidence type="ECO:0000259" key="2">
    <source>
        <dbReference type="Pfam" id="PF03795"/>
    </source>
</evidence>
<evidence type="ECO:0000313" key="3">
    <source>
        <dbReference type="EMBL" id="MEV0707799.1"/>
    </source>
</evidence>
<dbReference type="Gene3D" id="3.30.70.1060">
    <property type="entry name" value="Dimeric alpha+beta barrel"/>
    <property type="match status" value="1"/>
</dbReference>
<evidence type="ECO:0000256" key="1">
    <source>
        <dbReference type="ARBA" id="ARBA00007689"/>
    </source>
</evidence>
<dbReference type="EMBL" id="JBFAKC010000004">
    <property type="protein sequence ID" value="MEV0707799.1"/>
    <property type="molecule type" value="Genomic_DNA"/>
</dbReference>
<protein>
    <submittedName>
        <fullName evidence="3">YciI family protein</fullName>
    </submittedName>
</protein>
<dbReference type="SUPFAM" id="SSF54909">
    <property type="entry name" value="Dimeric alpha+beta barrel"/>
    <property type="match status" value="1"/>
</dbReference>
<organism evidence="3 4">
    <name type="scientific">Nocardia aurea</name>
    <dbReference type="NCBI Taxonomy" id="2144174"/>
    <lineage>
        <taxon>Bacteria</taxon>
        <taxon>Bacillati</taxon>
        <taxon>Actinomycetota</taxon>
        <taxon>Actinomycetes</taxon>
        <taxon>Mycobacteriales</taxon>
        <taxon>Nocardiaceae</taxon>
        <taxon>Nocardia</taxon>
    </lineage>
</organism>
<dbReference type="PANTHER" id="PTHR35174">
    <property type="entry name" value="BLL7171 PROTEIN-RELATED"/>
    <property type="match status" value="1"/>
</dbReference>
<dbReference type="RefSeq" id="WP_355090103.1">
    <property type="nucleotide sequence ID" value="NZ_JBEXKW010000089.1"/>
</dbReference>
<keyword evidence="4" id="KW-1185">Reference proteome</keyword>